<proteinExistence type="predicted"/>
<reference evidence="1 2" key="1">
    <citation type="journal article" date="2020" name="Cell">
        <title>Large-Scale Comparative Analyses of Tick Genomes Elucidate Their Genetic Diversity and Vector Capacities.</title>
        <authorList>
            <consortium name="Tick Genome and Microbiome Consortium (TIGMIC)"/>
            <person name="Jia N."/>
            <person name="Wang J."/>
            <person name="Shi W."/>
            <person name="Du L."/>
            <person name="Sun Y."/>
            <person name="Zhan W."/>
            <person name="Jiang J.F."/>
            <person name="Wang Q."/>
            <person name="Zhang B."/>
            <person name="Ji P."/>
            <person name="Bell-Sakyi L."/>
            <person name="Cui X.M."/>
            <person name="Yuan T.T."/>
            <person name="Jiang B.G."/>
            <person name="Yang W.F."/>
            <person name="Lam T.T."/>
            <person name="Chang Q.C."/>
            <person name="Ding S.J."/>
            <person name="Wang X.J."/>
            <person name="Zhu J.G."/>
            <person name="Ruan X.D."/>
            <person name="Zhao L."/>
            <person name="Wei J.T."/>
            <person name="Ye R.Z."/>
            <person name="Que T.C."/>
            <person name="Du C.H."/>
            <person name="Zhou Y.H."/>
            <person name="Cheng J.X."/>
            <person name="Dai P.F."/>
            <person name="Guo W.B."/>
            <person name="Han X.H."/>
            <person name="Huang E.J."/>
            <person name="Li L.F."/>
            <person name="Wei W."/>
            <person name="Gao Y.C."/>
            <person name="Liu J.Z."/>
            <person name="Shao H.Z."/>
            <person name="Wang X."/>
            <person name="Wang C.C."/>
            <person name="Yang T.C."/>
            <person name="Huo Q.B."/>
            <person name="Li W."/>
            <person name="Chen H.Y."/>
            <person name="Chen S.E."/>
            <person name="Zhou L.G."/>
            <person name="Ni X.B."/>
            <person name="Tian J.H."/>
            <person name="Sheng Y."/>
            <person name="Liu T."/>
            <person name="Pan Y.S."/>
            <person name="Xia L.Y."/>
            <person name="Li J."/>
            <person name="Zhao F."/>
            <person name="Cao W.C."/>
        </authorList>
    </citation>
    <scope>NUCLEOTIDE SEQUENCE [LARGE SCALE GENOMIC DNA]</scope>
    <source>
        <strain evidence="1">Iper-2018</strain>
    </source>
</reference>
<protein>
    <submittedName>
        <fullName evidence="1">Uncharacterized protein</fullName>
    </submittedName>
</protein>
<sequence>MQHPHPGAHGAGLVDGYAGALPMDLHVPPQGYHPYFRNTSLMDYGACDTTRRSSYIRNTATELWKREAAEEWGTCSRKRRREGDTSLFDRRRRFDNVVARTPLRGGVVSHASTSPLSRRGVACQFTAALDEERTVLALSLALVLVLGS</sequence>
<accession>A0AC60PTA5</accession>
<comment type="caution">
    <text evidence="1">The sequence shown here is derived from an EMBL/GenBank/DDBJ whole genome shotgun (WGS) entry which is preliminary data.</text>
</comment>
<organism evidence="1 2">
    <name type="scientific">Ixodes persulcatus</name>
    <name type="common">Taiga tick</name>
    <dbReference type="NCBI Taxonomy" id="34615"/>
    <lineage>
        <taxon>Eukaryota</taxon>
        <taxon>Metazoa</taxon>
        <taxon>Ecdysozoa</taxon>
        <taxon>Arthropoda</taxon>
        <taxon>Chelicerata</taxon>
        <taxon>Arachnida</taxon>
        <taxon>Acari</taxon>
        <taxon>Parasitiformes</taxon>
        <taxon>Ixodida</taxon>
        <taxon>Ixodoidea</taxon>
        <taxon>Ixodidae</taxon>
        <taxon>Ixodinae</taxon>
        <taxon>Ixodes</taxon>
    </lineage>
</organism>
<evidence type="ECO:0000313" key="1">
    <source>
        <dbReference type="EMBL" id="KAG0423804.1"/>
    </source>
</evidence>
<evidence type="ECO:0000313" key="2">
    <source>
        <dbReference type="Proteomes" id="UP000805193"/>
    </source>
</evidence>
<name>A0AC60PTA5_IXOPE</name>
<dbReference type="EMBL" id="JABSTQ010010053">
    <property type="protein sequence ID" value="KAG0423804.1"/>
    <property type="molecule type" value="Genomic_DNA"/>
</dbReference>
<keyword evidence="2" id="KW-1185">Reference proteome</keyword>
<dbReference type="Proteomes" id="UP000805193">
    <property type="component" value="Unassembled WGS sequence"/>
</dbReference>
<gene>
    <name evidence="1" type="ORF">HPB47_000414</name>
</gene>